<dbReference type="Proteomes" id="UP000602905">
    <property type="component" value="Unassembled WGS sequence"/>
</dbReference>
<feature type="non-terminal residue" evidence="2">
    <location>
        <position position="162"/>
    </location>
</feature>
<protein>
    <submittedName>
        <fullName evidence="2">Uncharacterized protein</fullName>
    </submittedName>
</protein>
<evidence type="ECO:0000313" key="2">
    <source>
        <dbReference type="EMBL" id="KAF8693918.1"/>
    </source>
</evidence>
<evidence type="ECO:0000313" key="3">
    <source>
        <dbReference type="Proteomes" id="UP000602905"/>
    </source>
</evidence>
<name>A0A8H7HKP6_9AGAM</name>
<dbReference type="OrthoDB" id="3139052at2759"/>
<comment type="caution">
    <text evidence="2">The sequence shown here is derived from an EMBL/GenBank/DDBJ whole genome shotgun (WGS) entry which is preliminary data.</text>
</comment>
<proteinExistence type="predicted"/>
<feature type="region of interest" description="Disordered" evidence="1">
    <location>
        <begin position="1"/>
        <end position="87"/>
    </location>
</feature>
<reference evidence="2" key="1">
    <citation type="submission" date="2020-09" db="EMBL/GenBank/DDBJ databases">
        <title>Comparative genome analyses of four rice-infecting Rhizoctonia solani isolates reveal extensive enrichment of homogalacturonan modification genes.</title>
        <authorList>
            <person name="Lee D.-Y."/>
            <person name="Jeon J."/>
            <person name="Kim K.-T."/>
            <person name="Cheong K."/>
            <person name="Song H."/>
            <person name="Choi G."/>
            <person name="Ko J."/>
            <person name="Opiyo S.O."/>
            <person name="Zuo S."/>
            <person name="Madhav S."/>
            <person name="Lee Y.-H."/>
            <person name="Wang G.-L."/>
        </authorList>
    </citation>
    <scope>NUCLEOTIDE SEQUENCE</scope>
    <source>
        <strain evidence="2">AG1-IA WGL</strain>
    </source>
</reference>
<feature type="compositionally biased region" description="Polar residues" evidence="1">
    <location>
        <begin position="57"/>
        <end position="81"/>
    </location>
</feature>
<organism evidence="2 3">
    <name type="scientific">Rhizoctonia solani</name>
    <dbReference type="NCBI Taxonomy" id="456999"/>
    <lineage>
        <taxon>Eukaryota</taxon>
        <taxon>Fungi</taxon>
        <taxon>Dikarya</taxon>
        <taxon>Basidiomycota</taxon>
        <taxon>Agaricomycotina</taxon>
        <taxon>Agaricomycetes</taxon>
        <taxon>Cantharellales</taxon>
        <taxon>Ceratobasidiaceae</taxon>
        <taxon>Rhizoctonia</taxon>
    </lineage>
</organism>
<dbReference type="EMBL" id="JACYCD010000465">
    <property type="protein sequence ID" value="KAF8693918.1"/>
    <property type="molecule type" value="Genomic_DNA"/>
</dbReference>
<feature type="compositionally biased region" description="Basic and acidic residues" evidence="1">
    <location>
        <begin position="41"/>
        <end position="52"/>
    </location>
</feature>
<gene>
    <name evidence="2" type="ORF">RHS03_08271</name>
</gene>
<evidence type="ECO:0000256" key="1">
    <source>
        <dbReference type="SAM" id="MobiDB-lite"/>
    </source>
</evidence>
<sequence length="162" mass="17787">MSLRPSEPSSPSSAVRRPAPSEPPRERTKRRKGLNAMTDAEAEKYDNEKILARDPSQPESVVTRQPLDNGNIWTQRHTSSAAPPPQLERDSMTEYLSMNVENSAVVAQSGGVLGYWSSRLAQRPRVARFALDFLTAPDVDPVISGPDGGRILVRDAATPQPR</sequence>
<feature type="compositionally biased region" description="Low complexity" evidence="1">
    <location>
        <begin position="1"/>
        <end position="18"/>
    </location>
</feature>
<dbReference type="AlphaFoldDB" id="A0A8H7HKP6"/>
<accession>A0A8H7HKP6</accession>